<dbReference type="EMBL" id="RWJN01000235">
    <property type="protein sequence ID" value="TCD64468.1"/>
    <property type="molecule type" value="Genomic_DNA"/>
</dbReference>
<dbReference type="AlphaFoldDB" id="A0A4R0RL04"/>
<accession>A0A4R0RL04</accession>
<gene>
    <name evidence="1" type="ORF">EIP91_004072</name>
</gene>
<proteinExistence type="predicted"/>
<evidence type="ECO:0000313" key="2">
    <source>
        <dbReference type="Proteomes" id="UP000292702"/>
    </source>
</evidence>
<protein>
    <recommendedName>
        <fullName evidence="3">F-box domain-containing protein</fullName>
    </recommendedName>
</protein>
<name>A0A4R0RL04_9APHY</name>
<dbReference type="Proteomes" id="UP000292702">
    <property type="component" value="Unassembled WGS sequence"/>
</dbReference>
<sequence>MVLISHLPPELLFFILEFACEDTKNFTYSPLGVELSLVCKYFCNIIRRNGLDLRYVAMEGMETLEQFLGLLKRRSRHAKRVHSLFLSVDSAVGLKPTTESCQHMADLMAHILREINPAHLSVLYIHLPYPCHIIVTPPIPLPCVFPALTDLVLSGAFIVNPPDKPSYAPRLERIQMWRVVVLPSEQTPEELTRLAPNLTRLEICIQPNPSTAMMLCLPVTKYILAHCSKDSETTDHPFPPRLKQLVFDFYPCYALPKDTRERHEQGILTFKILVLPDDDAPLMDALTIFPFPLDDIPPIDDYEEREAARYEKLWEGWLKCTKGEDVSWS</sequence>
<organism evidence="1 2">
    <name type="scientific">Steccherinum ochraceum</name>
    <dbReference type="NCBI Taxonomy" id="92696"/>
    <lineage>
        <taxon>Eukaryota</taxon>
        <taxon>Fungi</taxon>
        <taxon>Dikarya</taxon>
        <taxon>Basidiomycota</taxon>
        <taxon>Agaricomycotina</taxon>
        <taxon>Agaricomycetes</taxon>
        <taxon>Polyporales</taxon>
        <taxon>Steccherinaceae</taxon>
        <taxon>Steccherinum</taxon>
    </lineage>
</organism>
<comment type="caution">
    <text evidence="1">The sequence shown here is derived from an EMBL/GenBank/DDBJ whole genome shotgun (WGS) entry which is preliminary data.</text>
</comment>
<evidence type="ECO:0008006" key="3">
    <source>
        <dbReference type="Google" id="ProtNLM"/>
    </source>
</evidence>
<evidence type="ECO:0000313" key="1">
    <source>
        <dbReference type="EMBL" id="TCD64468.1"/>
    </source>
</evidence>
<keyword evidence="2" id="KW-1185">Reference proteome</keyword>
<reference evidence="1 2" key="1">
    <citation type="submission" date="2018-11" db="EMBL/GenBank/DDBJ databases">
        <title>Genome assembly of Steccherinum ochraceum LE-BIN_3174, the white-rot fungus of the Steccherinaceae family (The Residual Polyporoid clade, Polyporales, Basidiomycota).</title>
        <authorList>
            <person name="Fedorova T.V."/>
            <person name="Glazunova O.A."/>
            <person name="Landesman E.O."/>
            <person name="Moiseenko K.V."/>
            <person name="Psurtseva N.V."/>
            <person name="Savinova O.S."/>
            <person name="Shakhova N.V."/>
            <person name="Tyazhelova T.V."/>
            <person name="Vasina D.V."/>
        </authorList>
    </citation>
    <scope>NUCLEOTIDE SEQUENCE [LARGE SCALE GENOMIC DNA]</scope>
    <source>
        <strain evidence="1 2">LE-BIN_3174</strain>
    </source>
</reference>